<dbReference type="RefSeq" id="WP_035383986.1">
    <property type="nucleotide sequence ID" value="NZ_AP018738.1"/>
</dbReference>
<accession>A0A2Z6GCQ1</accession>
<dbReference type="EMBL" id="AP018738">
    <property type="protein sequence ID" value="BBE50925.1"/>
    <property type="molecule type" value="Genomic_DNA"/>
</dbReference>
<name>A0A2Z6GCQ1_9PROT</name>
<keyword evidence="1" id="KW-0812">Transmembrane</keyword>
<dbReference type="OrthoDB" id="6896505at2"/>
<reference evidence="2 3" key="1">
    <citation type="submission" date="2018-06" db="EMBL/GenBank/DDBJ databases">
        <title>OYT1 Genome Sequencing.</title>
        <authorList>
            <person name="Kato S."/>
            <person name="Itoh T."/>
            <person name="Ohkuma M."/>
        </authorList>
    </citation>
    <scope>NUCLEOTIDE SEQUENCE [LARGE SCALE GENOMIC DNA]</scope>
    <source>
        <strain evidence="2 3">OYT1</strain>
    </source>
</reference>
<dbReference type="Pfam" id="PF18926">
    <property type="entry name" value="DUF5676"/>
    <property type="match status" value="1"/>
</dbReference>
<gene>
    <name evidence="2" type="ORF">OYT1_ch1368</name>
</gene>
<proteinExistence type="predicted"/>
<dbReference type="Proteomes" id="UP000033070">
    <property type="component" value="Chromosome"/>
</dbReference>
<keyword evidence="1" id="KW-0472">Membrane</keyword>
<dbReference type="KEGG" id="fam:OYT1_ch1368"/>
<evidence type="ECO:0000256" key="1">
    <source>
        <dbReference type="SAM" id="Phobius"/>
    </source>
</evidence>
<dbReference type="STRING" id="1188319.OYT1_02028"/>
<feature type="transmembrane region" description="Helical" evidence="1">
    <location>
        <begin position="61"/>
        <end position="85"/>
    </location>
</feature>
<keyword evidence="3" id="KW-1185">Reference proteome</keyword>
<organism evidence="2 3">
    <name type="scientific">Ferriphaselus amnicola</name>
    <dbReference type="NCBI Taxonomy" id="1188319"/>
    <lineage>
        <taxon>Bacteria</taxon>
        <taxon>Pseudomonadati</taxon>
        <taxon>Pseudomonadota</taxon>
        <taxon>Betaproteobacteria</taxon>
        <taxon>Nitrosomonadales</taxon>
        <taxon>Gallionellaceae</taxon>
        <taxon>Ferriphaselus</taxon>
    </lineage>
</organism>
<sequence>MKLNPLRIGITLALSAAAINLVCAAAVYLFPEATIGFVNAWVHGLNLSIIISDKPWALGGVVYGLFGVTLTGFLGGALFAVCYNLTGRCSGGCHE</sequence>
<dbReference type="AlphaFoldDB" id="A0A2Z6GCQ1"/>
<dbReference type="InterPro" id="IPR044020">
    <property type="entry name" value="DUF5676"/>
</dbReference>
<keyword evidence="1" id="KW-1133">Transmembrane helix</keyword>
<evidence type="ECO:0000313" key="2">
    <source>
        <dbReference type="EMBL" id="BBE50925.1"/>
    </source>
</evidence>
<evidence type="ECO:0000313" key="3">
    <source>
        <dbReference type="Proteomes" id="UP000033070"/>
    </source>
</evidence>
<protein>
    <submittedName>
        <fullName evidence="2">Uncharacterized protein</fullName>
    </submittedName>
</protein>